<dbReference type="HOGENOM" id="CLU_009422_5_1_1"/>
<feature type="domain" description="Ribosomal RNA methyltransferase FtsJ" evidence="5">
    <location>
        <begin position="24"/>
        <end position="162"/>
    </location>
</feature>
<dbReference type="GO" id="GO:0016435">
    <property type="term" value="F:rRNA (guanine) methyltransferase activity"/>
    <property type="evidence" value="ECO:0007669"/>
    <property type="project" value="TreeGrafter"/>
</dbReference>
<dbReference type="PANTHER" id="PTHR10920">
    <property type="entry name" value="RIBOSOMAL RNA METHYLTRANSFERASE"/>
    <property type="match status" value="1"/>
</dbReference>
<dbReference type="InParanoid" id="C4V8C6"/>
<dbReference type="EMBL" id="ACOL01000047">
    <property type="protein sequence ID" value="EEQ82535.1"/>
    <property type="molecule type" value="Genomic_DNA"/>
</dbReference>
<dbReference type="OrthoDB" id="1287559at2759"/>
<dbReference type="GO" id="GO:0008650">
    <property type="term" value="F:rRNA (uridine-2'-O-)-methyltransferase activity"/>
    <property type="evidence" value="ECO:0007669"/>
    <property type="project" value="TreeGrafter"/>
</dbReference>
<dbReference type="SUPFAM" id="SSF53335">
    <property type="entry name" value="S-adenosyl-L-methionine-dependent methyltransferases"/>
    <property type="match status" value="1"/>
</dbReference>
<dbReference type="GO" id="GO:0000463">
    <property type="term" value="P:maturation of LSU-rRNA from tricistronic rRNA transcript (SSU-rRNA, 5.8S rRNA, LSU-rRNA)"/>
    <property type="evidence" value="ECO:0007669"/>
    <property type="project" value="TreeGrafter"/>
</dbReference>
<gene>
    <name evidence="6" type="ORF">NCER_100740</name>
</gene>
<name>C4V8C6_VAIC1</name>
<organism evidence="7">
    <name type="scientific">Vairimorpha ceranae (strain BRL01)</name>
    <name type="common">Microsporidian parasite</name>
    <name type="synonym">Nosema ceranae</name>
    <dbReference type="NCBI Taxonomy" id="578460"/>
    <lineage>
        <taxon>Eukaryota</taxon>
        <taxon>Fungi</taxon>
        <taxon>Fungi incertae sedis</taxon>
        <taxon>Microsporidia</taxon>
        <taxon>Nosematidae</taxon>
        <taxon>Vairimorpha</taxon>
    </lineage>
</organism>
<dbReference type="GO" id="GO:0030687">
    <property type="term" value="C:preribosome, large subunit precursor"/>
    <property type="evidence" value="ECO:0007669"/>
    <property type="project" value="TreeGrafter"/>
</dbReference>
<keyword evidence="2" id="KW-0489">Methyltransferase</keyword>
<dbReference type="VEuPathDB" id="MicrosporidiaDB:NCER_100740"/>
<reference evidence="7" key="1">
    <citation type="journal article" date="2009" name="PLoS Pathog.">
        <title>Genomic analyses of the microsporidian Nosema ceranae, an emergent pathogen of honey bees.</title>
        <authorList>
            <person name="Cornman R.S."/>
            <person name="Chen Y.P."/>
            <person name="Schatz M.C."/>
            <person name="Street C."/>
            <person name="Zhao Y."/>
            <person name="Desany B."/>
            <person name="Egholm M."/>
            <person name="Hutchison S."/>
            <person name="Pettis J.S."/>
            <person name="Lipkin W.I."/>
            <person name="Evans J.D."/>
        </authorList>
    </citation>
    <scope>NUCLEOTIDE SEQUENCE [LARGE SCALE GENOMIC DNA]</scope>
    <source>
        <strain evidence="7">BRL01</strain>
    </source>
</reference>
<evidence type="ECO:0000313" key="6">
    <source>
        <dbReference type="EMBL" id="EEQ82535.1"/>
    </source>
</evidence>
<dbReference type="PANTHER" id="PTHR10920:SF13">
    <property type="entry name" value="PRE-RRNA 2'-O-RIBOSE RNA METHYLTRANSFERASE FTSJ3"/>
    <property type="match status" value="1"/>
</dbReference>
<dbReference type="InterPro" id="IPR050082">
    <property type="entry name" value="RNA_methyltr_RlmE"/>
</dbReference>
<evidence type="ECO:0000256" key="3">
    <source>
        <dbReference type="ARBA" id="ARBA00022679"/>
    </source>
</evidence>
<protein>
    <recommendedName>
        <fullName evidence="5">Ribosomal RNA methyltransferase FtsJ domain-containing protein</fullName>
    </recommendedName>
</protein>
<evidence type="ECO:0000256" key="1">
    <source>
        <dbReference type="ARBA" id="ARBA00022552"/>
    </source>
</evidence>
<dbReference type="GO" id="GO:0000466">
    <property type="term" value="P:maturation of 5.8S rRNA from tricistronic rRNA transcript (SSU-rRNA, 5.8S rRNA, LSU-rRNA)"/>
    <property type="evidence" value="ECO:0007669"/>
    <property type="project" value="TreeGrafter"/>
</dbReference>
<evidence type="ECO:0000256" key="2">
    <source>
        <dbReference type="ARBA" id="ARBA00022603"/>
    </source>
</evidence>
<dbReference type="Gene3D" id="3.40.50.150">
    <property type="entry name" value="Vaccinia Virus protein VP39"/>
    <property type="match status" value="1"/>
</dbReference>
<keyword evidence="1" id="KW-0698">rRNA processing</keyword>
<keyword evidence="3" id="KW-0808">Transferase</keyword>
<dbReference type="STRING" id="578460.C4V8C6"/>
<evidence type="ECO:0000259" key="5">
    <source>
        <dbReference type="Pfam" id="PF01728"/>
    </source>
</evidence>
<dbReference type="Pfam" id="PF01728">
    <property type="entry name" value="FtsJ"/>
    <property type="match status" value="1"/>
</dbReference>
<evidence type="ECO:0000256" key="4">
    <source>
        <dbReference type="ARBA" id="ARBA00022691"/>
    </source>
</evidence>
<accession>C4V8C6</accession>
<keyword evidence="4" id="KW-0949">S-adenosyl-L-methionine</keyword>
<dbReference type="InterPro" id="IPR002877">
    <property type="entry name" value="RNA_MeTrfase_FtsJ_dom"/>
</dbReference>
<dbReference type="AlphaFoldDB" id="C4V8C6"/>
<dbReference type="FunCoup" id="C4V8C6">
    <property type="interactions" value="348"/>
</dbReference>
<dbReference type="InterPro" id="IPR029063">
    <property type="entry name" value="SAM-dependent_MTases_sf"/>
</dbReference>
<proteinExistence type="predicted"/>
<evidence type="ECO:0000313" key="7">
    <source>
        <dbReference type="Proteomes" id="UP000009082"/>
    </source>
</evidence>
<dbReference type="KEGG" id="nce:NCER_100740"/>
<sequence>MSKNRSLGKQRLDKYYNLAKEKGYRARSAFKLLQLNKKYGFLKDAKILIDLCAAPGGWLQVAAQEMPRPRKIIGIDLDPIKYIGDVETFVCDITSDECRKRLYGMLSDTEFRQADVILHDGAPNVGTSWENDAFNQNLLVFYSLQLSSPFFARRRYICNKDFSIERLRFTY</sequence>
<dbReference type="Proteomes" id="UP000009082">
    <property type="component" value="Unassembled WGS sequence"/>
</dbReference>
<dbReference type="GO" id="GO:0005730">
    <property type="term" value="C:nucleolus"/>
    <property type="evidence" value="ECO:0007669"/>
    <property type="project" value="TreeGrafter"/>
</dbReference>